<feature type="region of interest" description="Domain I, interacts with DnaA modulators" evidence="8">
    <location>
        <begin position="1"/>
        <end position="106"/>
    </location>
</feature>
<evidence type="ECO:0000313" key="16">
    <source>
        <dbReference type="Proteomes" id="UP000727962"/>
    </source>
</evidence>
<dbReference type="GO" id="GO:0003688">
    <property type="term" value="F:DNA replication origin binding"/>
    <property type="evidence" value="ECO:0007669"/>
    <property type="project" value="UniProtKB-UniRule"/>
</dbReference>
<feature type="region of interest" description="Disordered" evidence="12">
    <location>
        <begin position="94"/>
        <end position="118"/>
    </location>
</feature>
<dbReference type="PROSITE" id="PS01008">
    <property type="entry name" value="DNAA"/>
    <property type="match status" value="1"/>
</dbReference>
<feature type="binding site" evidence="8">
    <location>
        <position position="171"/>
    </location>
    <ligand>
        <name>ATP</name>
        <dbReference type="ChEBI" id="CHEBI:30616"/>
    </ligand>
</feature>
<organism evidence="15 16">
    <name type="scientific">Fimbriimonas ginsengisoli</name>
    <dbReference type="NCBI Taxonomy" id="1005039"/>
    <lineage>
        <taxon>Bacteria</taxon>
        <taxon>Bacillati</taxon>
        <taxon>Armatimonadota</taxon>
        <taxon>Fimbriimonadia</taxon>
        <taxon>Fimbriimonadales</taxon>
        <taxon>Fimbriimonadaceae</taxon>
        <taxon>Fimbriimonas</taxon>
    </lineage>
</organism>
<evidence type="ECO:0000256" key="6">
    <source>
        <dbReference type="ARBA" id="ARBA00023121"/>
    </source>
</evidence>
<keyword evidence="3 8" id="KW-0235">DNA replication</keyword>
<evidence type="ECO:0000256" key="7">
    <source>
        <dbReference type="ARBA" id="ARBA00023125"/>
    </source>
</evidence>
<dbReference type="AlphaFoldDB" id="A0A931LRI7"/>
<dbReference type="CDD" id="cd06571">
    <property type="entry name" value="Bac_DnaA_C"/>
    <property type="match status" value="1"/>
</dbReference>
<comment type="domain">
    <text evidence="8">Domain I is involved in oligomerization and binding regulators, domain II is flexibile and of varying length in different bacteria, domain III forms the AAA+ region, while domain IV binds dsDNA.</text>
</comment>
<evidence type="ECO:0000256" key="5">
    <source>
        <dbReference type="ARBA" id="ARBA00022840"/>
    </source>
</evidence>
<dbReference type="GO" id="GO:0006275">
    <property type="term" value="P:regulation of DNA replication"/>
    <property type="evidence" value="ECO:0007669"/>
    <property type="project" value="UniProtKB-UniRule"/>
</dbReference>
<dbReference type="SMART" id="SM00382">
    <property type="entry name" value="AAA"/>
    <property type="match status" value="1"/>
</dbReference>
<dbReference type="SUPFAM" id="SSF52540">
    <property type="entry name" value="P-loop containing nucleoside triphosphate hydrolases"/>
    <property type="match status" value="1"/>
</dbReference>
<evidence type="ECO:0000256" key="4">
    <source>
        <dbReference type="ARBA" id="ARBA00022741"/>
    </source>
</evidence>
<feature type="domain" description="AAA+ ATPase" evidence="13">
    <location>
        <begin position="157"/>
        <end position="285"/>
    </location>
</feature>
<dbReference type="InterPro" id="IPR013317">
    <property type="entry name" value="DnaA_dom"/>
</dbReference>
<dbReference type="EMBL" id="JACOSL010000023">
    <property type="protein sequence ID" value="MBI1756155.1"/>
    <property type="molecule type" value="Genomic_DNA"/>
</dbReference>
<dbReference type="GO" id="GO:0005886">
    <property type="term" value="C:plasma membrane"/>
    <property type="evidence" value="ECO:0007669"/>
    <property type="project" value="TreeGrafter"/>
</dbReference>
<dbReference type="NCBIfam" id="TIGR00362">
    <property type="entry name" value="DnaA"/>
    <property type="match status" value="1"/>
</dbReference>
<keyword evidence="5 8" id="KW-0067">ATP-binding</keyword>
<reference evidence="15" key="1">
    <citation type="submission" date="2020-07" db="EMBL/GenBank/DDBJ databases">
        <title>Huge and variable diversity of episymbiotic CPR bacteria and DPANN archaea in groundwater ecosystems.</title>
        <authorList>
            <person name="He C.Y."/>
            <person name="Keren R."/>
            <person name="Whittaker M."/>
            <person name="Farag I.F."/>
            <person name="Doudna J."/>
            <person name="Cate J.H.D."/>
            <person name="Banfield J.F."/>
        </authorList>
    </citation>
    <scope>NUCLEOTIDE SEQUENCE</scope>
    <source>
        <strain evidence="15">NC_groundwater_17_Pr7_B-0.1um_64_12</strain>
    </source>
</reference>
<evidence type="ECO:0000256" key="1">
    <source>
        <dbReference type="ARBA" id="ARBA00006583"/>
    </source>
</evidence>
<comment type="function">
    <text evidence="8 10">Plays an essential role in the initiation and regulation of chromosomal replication. ATP-DnaA binds to the origin of replication (oriC) to initiate formation of the DNA replication initiation complex once per cell cycle. Binds the DnaA box (a 9 base pair repeat at the origin) and separates the double-stranded (ds)DNA. Forms a right-handed helical filament on oriC DNA; dsDNA binds to the exterior of the filament while single-stranded (ss)DNA is stabiized in the filament's interior. The ATP-DnaA-oriC complex binds and stabilizes one strand of the AT-rich DNA unwinding element (DUE), permitting loading of DNA polymerase. After initiation quickly degrades to an ADP-DnaA complex that is not apt for DNA replication. Binds acidic phospholipids.</text>
</comment>
<dbReference type="InterPro" id="IPR018312">
    <property type="entry name" value="Chromosome_initiator_DnaA_CS"/>
</dbReference>
<dbReference type="InterPro" id="IPR013159">
    <property type="entry name" value="DnaA_C"/>
</dbReference>
<evidence type="ECO:0000256" key="9">
    <source>
        <dbReference type="NCBIfam" id="TIGR00362"/>
    </source>
</evidence>
<dbReference type="Pfam" id="PF11638">
    <property type="entry name" value="DnaA_N"/>
    <property type="match status" value="1"/>
</dbReference>
<evidence type="ECO:0000259" key="13">
    <source>
        <dbReference type="SMART" id="SM00382"/>
    </source>
</evidence>
<dbReference type="GO" id="GO:0008289">
    <property type="term" value="F:lipid binding"/>
    <property type="evidence" value="ECO:0007669"/>
    <property type="project" value="UniProtKB-KW"/>
</dbReference>
<evidence type="ECO:0000259" key="14">
    <source>
        <dbReference type="SMART" id="SM00760"/>
    </source>
</evidence>
<comment type="subunit">
    <text evidence="8">Oligomerizes as a right-handed, spiral filament on DNA at oriC.</text>
</comment>
<evidence type="ECO:0000256" key="8">
    <source>
        <dbReference type="HAMAP-Rule" id="MF_00377"/>
    </source>
</evidence>
<sequence length="463" mass="52037">MSQDQYTIDDNDDSIRLQRAWDNAVRRLAQDIPAQWYERFLRPLRASELADGIATILAPGRFVMEWVRARYSKTLTGYLEDELGQEVMLQFHAAGREKPSSTVPSEAPVAASSRPAESRPERFHPIERFSFDTFVVGQSNRLAMAGAKAVASEPGAKYNPLFIYGQSGLGKTHLLHAIAQEIMSRNPSFALVYVTAQQFAEEFVGALQANRIEQFRRSQRSVGVWLVDDIQFVAGKDRTQEEVFHTFNYIHSLGKQIVLSSDRPPRDLLLMDERLRSRFEAGLVADIQMPDTETRCAILLSKAEHDGIPLTTDVAMYLAENVPGNIRILEGALTRLAVQASVDGTEICAELAAALVEQHFRAGALAKPGFERIVDVVGKHFNIPHDDICGLSRKAPIVHARHVAVYVTREITGDSWKHIGSLFGNRDHTSMMHGYQRISEMMQRDRDLRAAVKTLIRNLYPDR</sequence>
<dbReference type="Gene3D" id="1.10.1750.10">
    <property type="match status" value="1"/>
</dbReference>
<dbReference type="PRINTS" id="PR00051">
    <property type="entry name" value="DNAA"/>
</dbReference>
<dbReference type="Pfam" id="PF08299">
    <property type="entry name" value="Bac_DnaA_C"/>
    <property type="match status" value="1"/>
</dbReference>
<gene>
    <name evidence="8 15" type="primary">dnaA</name>
    <name evidence="15" type="ORF">HYR64_03510</name>
</gene>
<evidence type="ECO:0000313" key="15">
    <source>
        <dbReference type="EMBL" id="MBI1756155.1"/>
    </source>
</evidence>
<dbReference type="Gene3D" id="1.10.8.60">
    <property type="match status" value="1"/>
</dbReference>
<dbReference type="Gene3D" id="3.30.300.180">
    <property type="match status" value="1"/>
</dbReference>
<dbReference type="GO" id="GO:0006270">
    <property type="term" value="P:DNA replication initiation"/>
    <property type="evidence" value="ECO:0007669"/>
    <property type="project" value="UniProtKB-UniRule"/>
</dbReference>
<accession>A0A931LRI7</accession>
<dbReference type="Gene3D" id="3.40.50.300">
    <property type="entry name" value="P-loop containing nucleotide triphosphate hydrolases"/>
    <property type="match status" value="1"/>
</dbReference>
<dbReference type="HAMAP" id="MF_00377">
    <property type="entry name" value="DnaA_bact"/>
    <property type="match status" value="1"/>
</dbReference>
<dbReference type="InterPro" id="IPR010921">
    <property type="entry name" value="Trp_repressor/repl_initiator"/>
</dbReference>
<dbReference type="PANTHER" id="PTHR30050:SF2">
    <property type="entry name" value="CHROMOSOMAL REPLICATION INITIATOR PROTEIN DNAA"/>
    <property type="match status" value="1"/>
</dbReference>
<feature type="binding site" evidence="8">
    <location>
        <position position="172"/>
    </location>
    <ligand>
        <name>ATP</name>
        <dbReference type="ChEBI" id="CHEBI:30616"/>
    </ligand>
</feature>
<dbReference type="CDD" id="cd00009">
    <property type="entry name" value="AAA"/>
    <property type="match status" value="1"/>
</dbReference>
<evidence type="ECO:0000256" key="3">
    <source>
        <dbReference type="ARBA" id="ARBA00022705"/>
    </source>
</evidence>
<comment type="subcellular location">
    <subcellularLocation>
        <location evidence="8">Cytoplasm</location>
    </subcellularLocation>
</comment>
<feature type="domain" description="Chromosomal replication initiator DnaA C-terminal" evidence="14">
    <location>
        <begin position="369"/>
        <end position="438"/>
    </location>
</feature>
<dbReference type="GO" id="GO:0005737">
    <property type="term" value="C:cytoplasm"/>
    <property type="evidence" value="ECO:0007669"/>
    <property type="project" value="UniProtKB-SubCell"/>
</dbReference>
<proteinExistence type="inferred from homology"/>
<dbReference type="InterPro" id="IPR020591">
    <property type="entry name" value="Chromosome_initiator_DnaA-like"/>
</dbReference>
<dbReference type="InterPro" id="IPR003593">
    <property type="entry name" value="AAA+_ATPase"/>
</dbReference>
<dbReference type="InterPro" id="IPR038454">
    <property type="entry name" value="DnaA_N_sf"/>
</dbReference>
<keyword evidence="7 8" id="KW-0238">DNA-binding</keyword>
<name>A0A931LRI7_FIMGI</name>
<comment type="similarity">
    <text evidence="1 8 11">Belongs to the DnaA family.</text>
</comment>
<dbReference type="InterPro" id="IPR001957">
    <property type="entry name" value="Chromosome_initiator_DnaA"/>
</dbReference>
<evidence type="ECO:0000256" key="10">
    <source>
        <dbReference type="RuleBase" id="RU000577"/>
    </source>
</evidence>
<keyword evidence="4 8" id="KW-0547">Nucleotide-binding</keyword>
<feature type="binding site" evidence="8">
    <location>
        <position position="170"/>
    </location>
    <ligand>
        <name>ATP</name>
        <dbReference type="ChEBI" id="CHEBI:30616"/>
    </ligand>
</feature>
<feature type="region of interest" description="Domain III, AAA+ region" evidence="8">
    <location>
        <begin position="124"/>
        <end position="340"/>
    </location>
</feature>
<comment type="caution">
    <text evidence="15">The sequence shown here is derived from an EMBL/GenBank/DDBJ whole genome shotgun (WGS) entry which is preliminary data.</text>
</comment>
<feature type="region of interest" description="Domain IV, binds dsDNA" evidence="8">
    <location>
        <begin position="341"/>
        <end position="463"/>
    </location>
</feature>
<evidence type="ECO:0000256" key="12">
    <source>
        <dbReference type="SAM" id="MobiDB-lite"/>
    </source>
</evidence>
<evidence type="ECO:0000256" key="2">
    <source>
        <dbReference type="ARBA" id="ARBA00022490"/>
    </source>
</evidence>
<feature type="binding site" evidence="8">
    <location>
        <position position="168"/>
    </location>
    <ligand>
        <name>ATP</name>
        <dbReference type="ChEBI" id="CHEBI:30616"/>
    </ligand>
</feature>
<keyword evidence="2 8" id="KW-0963">Cytoplasm</keyword>
<evidence type="ECO:0000256" key="11">
    <source>
        <dbReference type="RuleBase" id="RU004227"/>
    </source>
</evidence>
<dbReference type="SUPFAM" id="SSF48295">
    <property type="entry name" value="TrpR-like"/>
    <property type="match status" value="1"/>
</dbReference>
<dbReference type="GO" id="GO:0005524">
    <property type="term" value="F:ATP binding"/>
    <property type="evidence" value="ECO:0007669"/>
    <property type="project" value="UniProtKB-UniRule"/>
</dbReference>
<keyword evidence="6 8" id="KW-0446">Lipid-binding</keyword>
<comment type="caution">
    <text evidence="8">Lacks conserved residue(s) required for the propagation of feature annotation.</text>
</comment>
<dbReference type="SMART" id="SM00760">
    <property type="entry name" value="Bac_DnaA_C"/>
    <property type="match status" value="1"/>
</dbReference>
<protein>
    <recommendedName>
        <fullName evidence="8 9">Chromosomal replication initiator protein DnaA</fullName>
    </recommendedName>
</protein>
<dbReference type="Pfam" id="PF00308">
    <property type="entry name" value="Bac_DnaA"/>
    <property type="match status" value="1"/>
</dbReference>
<dbReference type="InterPro" id="IPR027417">
    <property type="entry name" value="P-loop_NTPase"/>
</dbReference>
<dbReference type="InterPro" id="IPR024633">
    <property type="entry name" value="DnaA_N_dom"/>
</dbReference>
<dbReference type="Proteomes" id="UP000727962">
    <property type="component" value="Unassembled WGS sequence"/>
</dbReference>
<dbReference type="PANTHER" id="PTHR30050">
    <property type="entry name" value="CHROMOSOMAL REPLICATION INITIATOR PROTEIN DNAA"/>
    <property type="match status" value="1"/>
</dbReference>